<dbReference type="EMBL" id="SKCS01000393">
    <property type="protein sequence ID" value="TNN09680.1"/>
    <property type="molecule type" value="Genomic_DNA"/>
</dbReference>
<dbReference type="SUPFAM" id="SSF47592">
    <property type="entry name" value="SWIB/MDM2 domain"/>
    <property type="match status" value="1"/>
</dbReference>
<evidence type="ECO:0000313" key="5">
    <source>
        <dbReference type="Proteomes" id="UP000311919"/>
    </source>
</evidence>
<dbReference type="InterPro" id="IPR014876">
    <property type="entry name" value="DEK_C"/>
</dbReference>
<dbReference type="InterPro" id="IPR036885">
    <property type="entry name" value="SWIB_MDM2_dom_sf"/>
</dbReference>
<feature type="compositionally biased region" description="Low complexity" evidence="1">
    <location>
        <begin position="129"/>
        <end position="139"/>
    </location>
</feature>
<protein>
    <submittedName>
        <fullName evidence="4">Upstream activation factor subunit spp27 isoform 3</fullName>
    </submittedName>
</protein>
<gene>
    <name evidence="4" type="ORF">EWB00_006192</name>
</gene>
<sequence>MAYPSDSQLLAKIEKLLQDADLSQVTSKKVRSALESHFNIDLSTEKSKLETMIMSTLEKLQSSRSKSRNGSKRSSSPEPEEFTESDASCESEPEEPVKKKRNKASDDEDYARSLHAETNGMRRRSGCNSKPKQQKQPGSGKTGFTRPLLLSDELAEYVGAKELSRSDLVKKFWKIAKEQDLFDPNNKQFVVCNEDWQRLFNLKRFRMFGVAKHLKRHIIGNKYNYGQLTLMQPTELPRERIEKFEANFAQLIEFI</sequence>
<dbReference type="Proteomes" id="UP000311919">
    <property type="component" value="Unassembled WGS sequence"/>
</dbReference>
<proteinExistence type="predicted"/>
<reference evidence="4 5" key="1">
    <citation type="submission" date="2019-03" db="EMBL/GenBank/DDBJ databases">
        <title>An improved genome assembly of the fluke Schistosoma japonicum.</title>
        <authorList>
            <person name="Hu W."/>
            <person name="Luo F."/>
            <person name="Yin M."/>
            <person name="Mo X."/>
            <person name="Sun C."/>
            <person name="Wu Q."/>
            <person name="Zhu B."/>
            <person name="Xiang M."/>
            <person name="Wang J."/>
            <person name="Wang Y."/>
            <person name="Zhang T."/>
            <person name="Xu B."/>
            <person name="Zheng H."/>
            <person name="Feng Z."/>
        </authorList>
    </citation>
    <scope>NUCLEOTIDE SEQUENCE [LARGE SCALE GENOMIC DNA]</scope>
    <source>
        <strain evidence="4">HuSjv2</strain>
        <tissue evidence="4">Worms</tissue>
    </source>
</reference>
<evidence type="ECO:0000256" key="1">
    <source>
        <dbReference type="SAM" id="MobiDB-lite"/>
    </source>
</evidence>
<accession>A0A4Z2D0I5</accession>
<evidence type="ECO:0000259" key="2">
    <source>
        <dbReference type="PROSITE" id="PS51925"/>
    </source>
</evidence>
<evidence type="ECO:0000313" key="4">
    <source>
        <dbReference type="EMBL" id="TNN09680.1"/>
    </source>
</evidence>
<dbReference type="STRING" id="6182.A0A4Z2D0I5"/>
<name>A0A4Z2D0I5_SCHJA</name>
<dbReference type="SMART" id="SM00151">
    <property type="entry name" value="SWIB"/>
    <property type="match status" value="1"/>
</dbReference>
<dbReference type="InterPro" id="IPR003121">
    <property type="entry name" value="SWIB_MDM2_domain"/>
</dbReference>
<dbReference type="InterPro" id="IPR019835">
    <property type="entry name" value="SWIB_domain"/>
</dbReference>
<feature type="region of interest" description="Disordered" evidence="1">
    <location>
        <begin position="56"/>
        <end position="145"/>
    </location>
</feature>
<feature type="domain" description="DEK-C" evidence="3">
    <location>
        <begin position="3"/>
        <end position="58"/>
    </location>
</feature>
<dbReference type="Pfam" id="PF02201">
    <property type="entry name" value="SWIB"/>
    <property type="match status" value="1"/>
</dbReference>
<organism evidence="4 5">
    <name type="scientific">Schistosoma japonicum</name>
    <name type="common">Blood fluke</name>
    <dbReference type="NCBI Taxonomy" id="6182"/>
    <lineage>
        <taxon>Eukaryota</taxon>
        <taxon>Metazoa</taxon>
        <taxon>Spiralia</taxon>
        <taxon>Lophotrochozoa</taxon>
        <taxon>Platyhelminthes</taxon>
        <taxon>Trematoda</taxon>
        <taxon>Digenea</taxon>
        <taxon>Strigeidida</taxon>
        <taxon>Schistosomatoidea</taxon>
        <taxon>Schistosomatidae</taxon>
        <taxon>Schistosoma</taxon>
    </lineage>
</organism>
<dbReference type="AlphaFoldDB" id="A0A4Z2D0I5"/>
<dbReference type="PANTHER" id="PTHR13844">
    <property type="entry name" value="SWI/SNF-RELATED MATRIX-ASSOCIATED ACTIN-DEPENDENT REGULATOR OF CHROMATIN SUBFAMILY D"/>
    <property type="match status" value="1"/>
</dbReference>
<dbReference type="Pfam" id="PF08766">
    <property type="entry name" value="DEK_C"/>
    <property type="match status" value="1"/>
</dbReference>
<dbReference type="PROSITE" id="PS51998">
    <property type="entry name" value="DEK_C"/>
    <property type="match status" value="1"/>
</dbReference>
<dbReference type="SUPFAM" id="SSF109715">
    <property type="entry name" value="DEK C-terminal domain"/>
    <property type="match status" value="1"/>
</dbReference>
<keyword evidence="5" id="KW-1185">Reference proteome</keyword>
<dbReference type="PROSITE" id="PS51925">
    <property type="entry name" value="SWIB_MDM2"/>
    <property type="match status" value="1"/>
</dbReference>
<feature type="domain" description="DM2" evidence="2">
    <location>
        <begin position="143"/>
        <end position="220"/>
    </location>
</feature>
<dbReference type="OrthoDB" id="10251073at2759"/>
<dbReference type="CDD" id="cd10567">
    <property type="entry name" value="SWIB-MDM2_like"/>
    <property type="match status" value="1"/>
</dbReference>
<dbReference type="Gene3D" id="1.10.10.60">
    <property type="entry name" value="Homeodomain-like"/>
    <property type="match status" value="1"/>
</dbReference>
<feature type="compositionally biased region" description="Acidic residues" evidence="1">
    <location>
        <begin position="78"/>
        <end position="94"/>
    </location>
</feature>
<comment type="caution">
    <text evidence="4">The sequence shown here is derived from an EMBL/GenBank/DDBJ whole genome shotgun (WGS) entry which is preliminary data.</text>
</comment>
<dbReference type="Gene3D" id="1.10.245.10">
    <property type="entry name" value="SWIB/MDM2 domain"/>
    <property type="match status" value="1"/>
</dbReference>
<evidence type="ECO:0000259" key="3">
    <source>
        <dbReference type="PROSITE" id="PS51998"/>
    </source>
</evidence>